<dbReference type="RefSeq" id="WP_037438768.1">
    <property type="nucleotide sequence ID" value="NZ_JPEO01000001.1"/>
</dbReference>
<dbReference type="Proteomes" id="UP000029264">
    <property type="component" value="Unassembled WGS sequence"/>
</dbReference>
<feature type="signal peptide" evidence="1">
    <location>
        <begin position="1"/>
        <end position="25"/>
    </location>
</feature>
<dbReference type="eggNOG" id="ENOG502ZVB9">
    <property type="taxonomic scope" value="Bacteria"/>
</dbReference>
<evidence type="ECO:0000313" key="3">
    <source>
        <dbReference type="Proteomes" id="UP000029264"/>
    </source>
</evidence>
<dbReference type="PROSITE" id="PS51257">
    <property type="entry name" value="PROKAR_LIPOPROTEIN"/>
    <property type="match status" value="1"/>
</dbReference>
<evidence type="ECO:0000256" key="1">
    <source>
        <dbReference type="SAM" id="SignalP"/>
    </source>
</evidence>
<name>A0A094K2T7_9GAMM</name>
<proteinExistence type="predicted"/>
<evidence type="ECO:0000313" key="2">
    <source>
        <dbReference type="EMBL" id="KFZ38991.1"/>
    </source>
</evidence>
<reference evidence="2 3" key="1">
    <citation type="submission" date="2014-06" db="EMBL/GenBank/DDBJ databases">
        <title>Shewanella sp. YQH10.</title>
        <authorList>
            <person name="Liu Y."/>
            <person name="Zeng R."/>
        </authorList>
    </citation>
    <scope>NUCLEOTIDE SEQUENCE [LARGE SCALE GENOMIC DNA]</scope>
    <source>
        <strain evidence="2 3">YQH10</strain>
    </source>
</reference>
<dbReference type="AlphaFoldDB" id="A0A094K2T7"/>
<dbReference type="EMBL" id="JPEO01000001">
    <property type="protein sequence ID" value="KFZ38991.1"/>
    <property type="molecule type" value="Genomic_DNA"/>
</dbReference>
<comment type="caution">
    <text evidence="2">The sequence shown here is derived from an EMBL/GenBank/DDBJ whole genome shotgun (WGS) entry which is preliminary data.</text>
</comment>
<sequence length="152" mass="16228">MVLRKGLLVSLFSLVWLGGCGGSDADPQQGEFACALYWTPTFNVFVHDSLDENMLLSNATVLLQIAGNEQDEAVYGDYIEADDNDDSTATGAYFASASVYGNPLKVALEVTAEGYNSAVVKDLSYDIVGGSCALANNFQIDVHLCPLNTNCL</sequence>
<keyword evidence="1" id="KW-0732">Signal</keyword>
<keyword evidence="3" id="KW-1185">Reference proteome</keyword>
<accession>A0A094K2T7</accession>
<organism evidence="2 3">
    <name type="scientific">Shewanella mangrovi</name>
    <dbReference type="NCBI Taxonomy" id="1515746"/>
    <lineage>
        <taxon>Bacteria</taxon>
        <taxon>Pseudomonadati</taxon>
        <taxon>Pseudomonadota</taxon>
        <taxon>Gammaproteobacteria</taxon>
        <taxon>Alteromonadales</taxon>
        <taxon>Shewanellaceae</taxon>
        <taxon>Shewanella</taxon>
    </lineage>
</organism>
<protein>
    <recommendedName>
        <fullName evidence="4">Lipoprotein</fullName>
    </recommendedName>
</protein>
<gene>
    <name evidence="2" type="ORF">HR45_00905</name>
</gene>
<evidence type="ECO:0008006" key="4">
    <source>
        <dbReference type="Google" id="ProtNLM"/>
    </source>
</evidence>
<dbReference type="OrthoDB" id="6309079at2"/>
<feature type="chain" id="PRO_5001906375" description="Lipoprotein" evidence="1">
    <location>
        <begin position="26"/>
        <end position="152"/>
    </location>
</feature>